<feature type="compositionally biased region" description="Basic residues" evidence="1">
    <location>
        <begin position="207"/>
        <end position="225"/>
    </location>
</feature>
<feature type="compositionally biased region" description="Low complexity" evidence="1">
    <location>
        <begin position="88"/>
        <end position="111"/>
    </location>
</feature>
<feature type="compositionally biased region" description="Basic residues" evidence="1">
    <location>
        <begin position="20"/>
        <end position="54"/>
    </location>
</feature>
<sequence>MEYAAGGGSHDGDAADTHGGARRPGHARGGARRRSRQGRVRGGRSRRGRSRRGRAAVGGARPGAGAGASRPLRRPPGPPRGAGERGGRAVQRAGGAAGAAQPRPVADQPGGRPRRADVRAARRGVLRRRLGGGRAGSERSHRRSRRAHRRDRPGARRRRGGRPVPAHGAGDRGPQAPRRVPPHRQHREQDGRPAVLVRRRGDPGGPRGRHGGAARRPGRRARRRGNLAGAHRLGQHDGEQPHQPGALDLLRGHRHRRGRSVPQDHRVGAGRGRRAGRDDQLADRHAPAVRRRGDPGGPRGGHRGPAGRPGRGPRCCGYLEEPHRRGQPDGGQPHRAGARHRPGGHGGGPR</sequence>
<protein>
    <submittedName>
        <fullName evidence="2">Uncharacterized protein</fullName>
    </submittedName>
</protein>
<dbReference type="AlphaFoldDB" id="A0A6J4HW20"/>
<gene>
    <name evidence="2" type="ORF">AVDCRST_MAG57-1242</name>
</gene>
<proteinExistence type="predicted"/>
<name>A0A6J4HW20_9ACTN</name>
<feature type="compositionally biased region" description="Basic residues" evidence="1">
    <location>
        <begin position="121"/>
        <end position="131"/>
    </location>
</feature>
<evidence type="ECO:0000256" key="1">
    <source>
        <dbReference type="SAM" id="MobiDB-lite"/>
    </source>
</evidence>
<dbReference type="EMBL" id="CADCTI010000110">
    <property type="protein sequence ID" value="CAA9235309.1"/>
    <property type="molecule type" value="Genomic_DNA"/>
</dbReference>
<accession>A0A6J4HW20</accession>
<feature type="compositionally biased region" description="Basic residues" evidence="1">
    <location>
        <begin position="140"/>
        <end position="161"/>
    </location>
</feature>
<reference evidence="2" key="1">
    <citation type="submission" date="2020-02" db="EMBL/GenBank/DDBJ databases">
        <authorList>
            <person name="Meier V. D."/>
        </authorList>
    </citation>
    <scope>NUCLEOTIDE SEQUENCE</scope>
    <source>
        <strain evidence="2">AVDCRST_MAG57</strain>
    </source>
</reference>
<feature type="compositionally biased region" description="Basic and acidic residues" evidence="1">
    <location>
        <begin position="275"/>
        <end position="294"/>
    </location>
</feature>
<organism evidence="2">
    <name type="scientific">uncultured Blastococcus sp</name>
    <dbReference type="NCBI Taxonomy" id="217144"/>
    <lineage>
        <taxon>Bacteria</taxon>
        <taxon>Bacillati</taxon>
        <taxon>Actinomycetota</taxon>
        <taxon>Actinomycetes</taxon>
        <taxon>Geodermatophilales</taxon>
        <taxon>Geodermatophilaceae</taxon>
        <taxon>Blastococcus</taxon>
        <taxon>environmental samples</taxon>
    </lineage>
</organism>
<feature type="region of interest" description="Disordered" evidence="1">
    <location>
        <begin position="1"/>
        <end position="350"/>
    </location>
</feature>
<feature type="compositionally biased region" description="Gly residues" evidence="1">
    <location>
        <begin position="295"/>
        <end position="310"/>
    </location>
</feature>
<evidence type="ECO:0000313" key="2">
    <source>
        <dbReference type="EMBL" id="CAA9235309.1"/>
    </source>
</evidence>